<proteinExistence type="predicted"/>
<feature type="chain" id="PRO_5043990380" evidence="1">
    <location>
        <begin position="20"/>
        <end position="102"/>
    </location>
</feature>
<accession>A0AAW0E8A7</accession>
<evidence type="ECO:0000256" key="1">
    <source>
        <dbReference type="SAM" id="SignalP"/>
    </source>
</evidence>
<dbReference type="EMBL" id="JAYKXP010000002">
    <property type="protein sequence ID" value="KAK7060863.1"/>
    <property type="molecule type" value="Genomic_DNA"/>
</dbReference>
<name>A0AAW0E8A7_9AGAR</name>
<comment type="caution">
    <text evidence="2">The sequence shown here is derived from an EMBL/GenBank/DDBJ whole genome shotgun (WGS) entry which is preliminary data.</text>
</comment>
<keyword evidence="3" id="KW-1185">Reference proteome</keyword>
<reference evidence="2 3" key="1">
    <citation type="submission" date="2024-01" db="EMBL/GenBank/DDBJ databases">
        <title>A draft genome for a cacao thread blight-causing isolate of Paramarasmius palmivorus.</title>
        <authorList>
            <person name="Baruah I.K."/>
            <person name="Bukari Y."/>
            <person name="Amoako-Attah I."/>
            <person name="Meinhardt L.W."/>
            <person name="Bailey B.A."/>
            <person name="Cohen S.P."/>
        </authorList>
    </citation>
    <scope>NUCLEOTIDE SEQUENCE [LARGE SCALE GENOMIC DNA]</scope>
    <source>
        <strain evidence="2 3">GH-12</strain>
    </source>
</reference>
<evidence type="ECO:0000313" key="2">
    <source>
        <dbReference type="EMBL" id="KAK7060863.1"/>
    </source>
</evidence>
<gene>
    <name evidence="2" type="ORF">VNI00_000596</name>
</gene>
<sequence>MKFFAALTAMLVGILAVAATEEKPAPVAALRIRRDVDLSKITCKDPESVPSECLCNKVEGTFCGDESINPACTNFKQFECHTDGTTCWLGLSGLCAPQAPPA</sequence>
<evidence type="ECO:0000313" key="3">
    <source>
        <dbReference type="Proteomes" id="UP001383192"/>
    </source>
</evidence>
<protein>
    <submittedName>
        <fullName evidence="2">Uncharacterized protein</fullName>
    </submittedName>
</protein>
<dbReference type="Proteomes" id="UP001383192">
    <property type="component" value="Unassembled WGS sequence"/>
</dbReference>
<dbReference type="AlphaFoldDB" id="A0AAW0E8A7"/>
<organism evidence="2 3">
    <name type="scientific">Paramarasmius palmivorus</name>
    <dbReference type="NCBI Taxonomy" id="297713"/>
    <lineage>
        <taxon>Eukaryota</taxon>
        <taxon>Fungi</taxon>
        <taxon>Dikarya</taxon>
        <taxon>Basidiomycota</taxon>
        <taxon>Agaricomycotina</taxon>
        <taxon>Agaricomycetes</taxon>
        <taxon>Agaricomycetidae</taxon>
        <taxon>Agaricales</taxon>
        <taxon>Marasmiineae</taxon>
        <taxon>Marasmiaceae</taxon>
        <taxon>Paramarasmius</taxon>
    </lineage>
</organism>
<feature type="signal peptide" evidence="1">
    <location>
        <begin position="1"/>
        <end position="19"/>
    </location>
</feature>
<keyword evidence="1" id="KW-0732">Signal</keyword>